<dbReference type="Proteomes" id="UP000664632">
    <property type="component" value="Unassembled WGS sequence"/>
</dbReference>
<feature type="transmembrane region" description="Helical" evidence="1">
    <location>
        <begin position="234"/>
        <end position="253"/>
    </location>
</feature>
<feature type="transmembrane region" description="Helical" evidence="1">
    <location>
        <begin position="678"/>
        <end position="699"/>
    </location>
</feature>
<keyword evidence="1" id="KW-1133">Transmembrane helix</keyword>
<feature type="transmembrane region" description="Helical" evidence="1">
    <location>
        <begin position="259"/>
        <end position="285"/>
    </location>
</feature>
<evidence type="ECO:0000313" key="2">
    <source>
        <dbReference type="EMBL" id="MBO0441790.1"/>
    </source>
</evidence>
<protein>
    <recommendedName>
        <fullName evidence="4">Bacteriocin-associated integral membrane protein</fullName>
    </recommendedName>
</protein>
<feature type="transmembrane region" description="Helical" evidence="1">
    <location>
        <begin position="609"/>
        <end position="630"/>
    </location>
</feature>
<gene>
    <name evidence="2" type="ORF">JZO69_15590</name>
</gene>
<organism evidence="2 3">
    <name type="scientific">Candidatus Enterococcus ikei</name>
    <dbReference type="NCBI Taxonomy" id="2815326"/>
    <lineage>
        <taxon>Bacteria</taxon>
        <taxon>Bacillati</taxon>
        <taxon>Bacillota</taxon>
        <taxon>Bacilli</taxon>
        <taxon>Lactobacillales</taxon>
        <taxon>Enterococcaceae</taxon>
        <taxon>Enterococcus</taxon>
    </lineage>
</organism>
<feature type="transmembrane region" description="Helical" evidence="1">
    <location>
        <begin position="651"/>
        <end position="672"/>
    </location>
</feature>
<feature type="transmembrane region" description="Helical" evidence="1">
    <location>
        <begin position="185"/>
        <end position="207"/>
    </location>
</feature>
<feature type="transmembrane region" description="Helical" evidence="1">
    <location>
        <begin position="297"/>
        <end position="319"/>
    </location>
</feature>
<evidence type="ECO:0000256" key="1">
    <source>
        <dbReference type="SAM" id="Phobius"/>
    </source>
</evidence>
<name>A0ABS3H2S7_9ENTE</name>
<sequence>MIKKINFCLSTIIFLLLLFSANSLLKGLDIKKALYDNTKELHIVYEPGTNYKQLVHDLYETSLKDDVTISQYNFTAKNTLSILSTNPKINPFFHLRSGVFPTNSEDSYVANYSDGNRKNIGSINLPSDYLKIKLYSFEYVKNIGLGNVFYIQGKGSHKKLIDVFKKYGTIKIANPVMSDTFTVNIYQNLITLYLIVFFFVSIISLAFSQRKMISLKKILGYSIRQIVFQSIKSTFSIVYGLLLALTLYVILSRDITLNLVWSLLLCLCIYLLSLIVYSSIVVFLYQFTNVKNNIKGAAPSKLLTIILGGALCITLFLFLGKSQEIKQEFKHYNKIKQSTQLWAKTENLYKTNITNQLDRGDPLEETTYLKNAQLFYEKISKKHKTFIIAPYNYTVLNDSKGKPMIIGQDRIPDQEEYITSPGGADITIDTNYLKVNPIKFINPSEMEQMNADANTRSLLVPQKYQKYEAEIKQNYLSDLKFRLTEDPPNGLISLDKVKIQVLYVENQQKYFTYNSFYGTQADENKIEDPIAVVVNPKLMDGLFWGNILTMNGGLFIDFDSTSKKEPFDLIKQDVKDSGLNGILNFTLSVFKERGEETARNEANVFNLSIQYSILIILIITLNVQIMYILFKLNAKKRLVKEILGYSVFNQMTDIVLIPILIELITLVLFNALHSQTSVVVIPLVIIILLNSFIYGCIYLNSKSITLKGDFYDI</sequence>
<evidence type="ECO:0008006" key="4">
    <source>
        <dbReference type="Google" id="ProtNLM"/>
    </source>
</evidence>
<keyword evidence="1" id="KW-0812">Transmembrane</keyword>
<keyword evidence="1" id="KW-0472">Membrane</keyword>
<accession>A0ABS3H2S7</accession>
<keyword evidence="3" id="KW-1185">Reference proteome</keyword>
<proteinExistence type="predicted"/>
<dbReference type="RefSeq" id="WP_207113745.1">
    <property type="nucleotide sequence ID" value="NZ_JAFLWD010000048.1"/>
</dbReference>
<comment type="caution">
    <text evidence="2">The sequence shown here is derived from an EMBL/GenBank/DDBJ whole genome shotgun (WGS) entry which is preliminary data.</text>
</comment>
<reference evidence="2 3" key="1">
    <citation type="submission" date="2021-03" db="EMBL/GenBank/DDBJ databases">
        <title>Enterococcal diversity collection.</title>
        <authorList>
            <person name="Gilmore M.S."/>
            <person name="Schwartzman J."/>
            <person name="Van Tyne D."/>
            <person name="Martin M."/>
            <person name="Earl A.M."/>
            <person name="Manson A.L."/>
            <person name="Straub T."/>
            <person name="Salamzade R."/>
            <person name="Saavedra J."/>
            <person name="Lebreton F."/>
            <person name="Prichula J."/>
            <person name="Schaufler K."/>
            <person name="Gaca A."/>
            <person name="Sgardioli B."/>
            <person name="Wagenaar J."/>
            <person name="Strong T."/>
        </authorList>
    </citation>
    <scope>NUCLEOTIDE SEQUENCE [LARGE SCALE GENOMIC DNA]</scope>
    <source>
        <strain evidence="2 3">DIV0869a</strain>
    </source>
</reference>
<evidence type="ECO:0000313" key="3">
    <source>
        <dbReference type="Proteomes" id="UP000664632"/>
    </source>
</evidence>
<dbReference type="EMBL" id="JAFLWD010000048">
    <property type="protein sequence ID" value="MBO0441790.1"/>
    <property type="molecule type" value="Genomic_DNA"/>
</dbReference>